<feature type="chain" id="PRO_5002102229" description="beta-glucosidase" evidence="10">
    <location>
        <begin position="20"/>
        <end position="503"/>
    </location>
</feature>
<comment type="similarity">
    <text evidence="1 8">Belongs to the glycosyl hydrolase 1 family.</text>
</comment>
<evidence type="ECO:0000313" key="11">
    <source>
        <dbReference type="EMBL" id="AJE75664.1"/>
    </source>
</evidence>
<evidence type="ECO:0000256" key="3">
    <source>
        <dbReference type="ARBA" id="ARBA00012744"/>
    </source>
</evidence>
<dbReference type="AlphaFoldDB" id="A0A0B5EKM7"/>
<dbReference type="Gene3D" id="3.20.20.80">
    <property type="entry name" value="Glycosidases"/>
    <property type="match status" value="1"/>
</dbReference>
<evidence type="ECO:0000256" key="2">
    <source>
        <dbReference type="ARBA" id="ARBA00011738"/>
    </source>
</evidence>
<name>A0A0B5EKM7_CHRLA</name>
<dbReference type="GO" id="GO:0005975">
    <property type="term" value="P:carbohydrate metabolic process"/>
    <property type="evidence" value="ECO:0007669"/>
    <property type="project" value="InterPro"/>
</dbReference>
<reference evidence="11" key="1">
    <citation type="journal article" date="2015" name="Insect Biochem. Mol. Biol.">
        <title>Glandular ?-glucosidases in juvenile Chrysomelina leaf beetles support the evolution of a host-plant-dependent chemical defense.</title>
        <authorList>
            <person name="Rahfeld P."/>
            <person name="Haeger W."/>
            <person name="Kirsch R."/>
            <person name="Pauls G."/>
            <person name="Becker T."/>
            <person name="Schulze E."/>
            <person name="Wielsch N."/>
            <person name="Wang D."/>
            <person name="Groth M."/>
            <person name="Brandt W."/>
            <person name="Boland W."/>
            <person name="Burse A."/>
        </authorList>
    </citation>
    <scope>NUCLEOTIDE SEQUENCE</scope>
    <source>
        <strain evidence="11">ClGH6</strain>
    </source>
</reference>
<protein>
    <recommendedName>
        <fullName evidence="3">beta-glucosidase</fullName>
        <ecNumber evidence="3">3.2.1.21</ecNumber>
    </recommendedName>
</protein>
<evidence type="ECO:0000256" key="8">
    <source>
        <dbReference type="RuleBase" id="RU003690"/>
    </source>
</evidence>
<dbReference type="PROSITE" id="PS00572">
    <property type="entry name" value="GLYCOSYL_HYDROL_F1_1"/>
    <property type="match status" value="1"/>
</dbReference>
<keyword evidence="5" id="KW-0325">Glycoprotein</keyword>
<dbReference type="PRINTS" id="PR00131">
    <property type="entry name" value="GLHYDRLASE1"/>
</dbReference>
<keyword evidence="4 9" id="KW-0378">Hydrolase</keyword>
<dbReference type="PROSITE" id="PS00653">
    <property type="entry name" value="GLYCOSYL_HYDROL_F1_2"/>
    <property type="match status" value="1"/>
</dbReference>
<dbReference type="InterPro" id="IPR033132">
    <property type="entry name" value="GH_1_N_CS"/>
</dbReference>
<dbReference type="InterPro" id="IPR018120">
    <property type="entry name" value="Glyco_hydro_1_AS"/>
</dbReference>
<dbReference type="GO" id="GO:0008422">
    <property type="term" value="F:beta-glucosidase activity"/>
    <property type="evidence" value="ECO:0007669"/>
    <property type="project" value="TreeGrafter"/>
</dbReference>
<dbReference type="PANTHER" id="PTHR10353">
    <property type="entry name" value="GLYCOSYL HYDROLASE"/>
    <property type="match status" value="1"/>
</dbReference>
<dbReference type="FunFam" id="3.20.20.80:FF:000013">
    <property type="entry name" value="lactase-phlorizin hydrolase"/>
    <property type="match status" value="1"/>
</dbReference>
<dbReference type="SUPFAM" id="SSF51445">
    <property type="entry name" value="(Trans)glycosidases"/>
    <property type="match status" value="1"/>
</dbReference>
<proteinExistence type="evidence at transcript level"/>
<evidence type="ECO:0000256" key="1">
    <source>
        <dbReference type="ARBA" id="ARBA00010838"/>
    </source>
</evidence>
<organism evidence="11">
    <name type="scientific">Chrysomela lapponica</name>
    <name type="common">Leaf beetle</name>
    <dbReference type="NCBI Taxonomy" id="153811"/>
    <lineage>
        <taxon>Eukaryota</taxon>
        <taxon>Metazoa</taxon>
        <taxon>Ecdysozoa</taxon>
        <taxon>Arthropoda</taxon>
        <taxon>Hexapoda</taxon>
        <taxon>Insecta</taxon>
        <taxon>Pterygota</taxon>
        <taxon>Neoptera</taxon>
        <taxon>Endopterygota</taxon>
        <taxon>Coleoptera</taxon>
        <taxon>Polyphaga</taxon>
        <taxon>Cucujiformia</taxon>
        <taxon>Chrysomeloidea</taxon>
        <taxon>Chrysomelidae</taxon>
        <taxon>Chrysomelinae</taxon>
        <taxon>Chrysomelini</taxon>
        <taxon>Chrysomela</taxon>
    </lineage>
</organism>
<dbReference type="EMBL" id="KP068693">
    <property type="protein sequence ID" value="AJE75664.1"/>
    <property type="molecule type" value="mRNA"/>
</dbReference>
<comment type="subunit">
    <text evidence="2">Homodimer.</text>
</comment>
<evidence type="ECO:0000256" key="7">
    <source>
        <dbReference type="PROSITE-ProRule" id="PRU10055"/>
    </source>
</evidence>
<evidence type="ECO:0000256" key="10">
    <source>
        <dbReference type="SAM" id="SignalP"/>
    </source>
</evidence>
<evidence type="ECO:0000256" key="9">
    <source>
        <dbReference type="RuleBase" id="RU004468"/>
    </source>
</evidence>
<dbReference type="Pfam" id="PF00232">
    <property type="entry name" value="Glyco_hydro_1"/>
    <property type="match status" value="1"/>
</dbReference>
<evidence type="ECO:0000256" key="4">
    <source>
        <dbReference type="ARBA" id="ARBA00022801"/>
    </source>
</evidence>
<dbReference type="InterPro" id="IPR017853">
    <property type="entry name" value="GH"/>
</dbReference>
<evidence type="ECO:0000256" key="5">
    <source>
        <dbReference type="ARBA" id="ARBA00023180"/>
    </source>
</evidence>
<accession>A0A0B5EKM7</accession>
<dbReference type="InterPro" id="IPR001360">
    <property type="entry name" value="Glyco_hydro_1"/>
</dbReference>
<keyword evidence="10" id="KW-0732">Signal</keyword>
<evidence type="ECO:0000256" key="6">
    <source>
        <dbReference type="ARBA" id="ARBA00023295"/>
    </source>
</evidence>
<feature type="signal peptide" evidence="10">
    <location>
        <begin position="1"/>
        <end position="19"/>
    </location>
</feature>
<dbReference type="EC" id="3.2.1.21" evidence="3"/>
<feature type="active site" description="Nucleophile" evidence="7">
    <location>
        <position position="407"/>
    </location>
</feature>
<sequence length="503" mass="57242">MGIFSTSLVLLAVAALSAADGDDEFANYTITDRKFPDGFTFGVATAAYQIEGAWNIDGKGEQVWDTFIHERPERVDDLSTGDVASDSYHRYEDDVRCMKEVGVDYYRFSIAWSRIIPDGSGDKVSNEGIEYYTKLFKELKANGIKTMVTLYHWDLPTALEKQGGWLNPKIVEWFQQYALTCYTLFGEYVDVWVTINEPKQICHTGYGNGAYAPGVVSPGVGEYMCARHVLLAHAGAWRMFDEQFRPRLGSRNTIVIDSDWYEPATESEADRRAAEDKLQFVHGMYAHPVFKGDWPQVMTDNVATFSRLQGFKGSRLPAFTRQEVDFVRGTYDFLALNHYTTYMVSAIEGQEYPTEVSWDTDSGVNSYQKDTWQTAAIGWFKIVPWGFGKILRWLKATYGDIEIVITENGVSDRTGTLRDQHRIDYFKAYMSHMLDAMYDGGVNVTAYTAWSIIDNFEWTQGFNAKLGMYYVNMSDPLRPRIAKDSSKYFSSIISTRCLLDSCQ</sequence>
<keyword evidence="6 9" id="KW-0326">Glycosidase</keyword>
<dbReference type="PANTHER" id="PTHR10353:SF36">
    <property type="entry name" value="LP05116P"/>
    <property type="match status" value="1"/>
</dbReference>